<evidence type="ECO:0000256" key="2">
    <source>
        <dbReference type="ARBA" id="ARBA00022695"/>
    </source>
</evidence>
<evidence type="ECO:0000256" key="1">
    <source>
        <dbReference type="ARBA" id="ARBA00022679"/>
    </source>
</evidence>
<feature type="domain" description="Reverse transcriptase" evidence="8">
    <location>
        <begin position="92"/>
        <end position="187"/>
    </location>
</feature>
<keyword evidence="5" id="KW-0378">Hydrolase</keyword>
<dbReference type="GO" id="GO:0003964">
    <property type="term" value="F:RNA-directed DNA polymerase activity"/>
    <property type="evidence" value="ECO:0007669"/>
    <property type="project" value="UniProtKB-KW"/>
</dbReference>
<dbReference type="CDD" id="cd09274">
    <property type="entry name" value="RNase_HI_RT_Ty3"/>
    <property type="match status" value="1"/>
</dbReference>
<dbReference type="Gene3D" id="3.10.20.370">
    <property type="match status" value="1"/>
</dbReference>
<dbReference type="Gene3D" id="3.10.10.10">
    <property type="entry name" value="HIV Type 1 Reverse Transcriptase, subunit A, domain 1"/>
    <property type="match status" value="1"/>
</dbReference>
<evidence type="ECO:0000256" key="6">
    <source>
        <dbReference type="ARBA" id="ARBA00022918"/>
    </source>
</evidence>
<organism evidence="10 11">
    <name type="scientific">Paspalum notatum var. saurae</name>
    <dbReference type="NCBI Taxonomy" id="547442"/>
    <lineage>
        <taxon>Eukaryota</taxon>
        <taxon>Viridiplantae</taxon>
        <taxon>Streptophyta</taxon>
        <taxon>Embryophyta</taxon>
        <taxon>Tracheophyta</taxon>
        <taxon>Spermatophyta</taxon>
        <taxon>Magnoliopsida</taxon>
        <taxon>Liliopsida</taxon>
        <taxon>Poales</taxon>
        <taxon>Poaceae</taxon>
        <taxon>PACMAD clade</taxon>
        <taxon>Panicoideae</taxon>
        <taxon>Andropogonodae</taxon>
        <taxon>Paspaleae</taxon>
        <taxon>Paspalinae</taxon>
        <taxon>Paspalum</taxon>
    </lineage>
</organism>
<name>A0AAQ3TJP1_PASNO</name>
<sequence length="430" mass="49992">MNFHIEAKALEEIPVICEYLDVFPEELPGMPPDRDVEFIIDLFSRTAPIAKRPYRMAPAELAELKEQHRELQQKGFIRPSSSPWGAPVLFVTKKDGSMRMCIDYRSLNEVTIKNKYPLPRIDDLFDQLRGAKYFSKTDLRSAYHQLKIREEDIQKTAFVTCYGQYEFTVMPFGLTNAPAYFMNLMNKKKGAKFEWTTACEKSFQELKARVTIAPVLVQPDIFRDFVIYCDASRQGLGCMLMQDGKVIAYASRKLKGHEQNYPTHDLELAAVVHALKIWRHCLLGNKCQIFTDRKSLKYISTQADLNMRQRRWLELIKDYDLEIQYHPGKANAVPDALSRKVYKKELILNNKHLQEELAQINVHIAHEFQEETLVVQPMLTDQIKQDQKKDEEIQRAIQRIQKEPATEFKIDAEGILRFKGRPCVLKMGKT</sequence>
<keyword evidence="6" id="KW-0695">RNA-directed DNA polymerase</keyword>
<evidence type="ECO:0000259" key="9">
    <source>
        <dbReference type="Pfam" id="PF17917"/>
    </source>
</evidence>
<dbReference type="PANTHER" id="PTHR37984">
    <property type="entry name" value="PROTEIN CBG26694"/>
    <property type="match status" value="1"/>
</dbReference>
<keyword evidence="1" id="KW-0808">Transferase</keyword>
<dbReference type="SUPFAM" id="SSF56672">
    <property type="entry name" value="DNA/RNA polymerases"/>
    <property type="match status" value="1"/>
</dbReference>
<evidence type="ECO:0000256" key="7">
    <source>
        <dbReference type="SAM" id="Coils"/>
    </source>
</evidence>
<keyword evidence="2" id="KW-0548">Nucleotidyltransferase</keyword>
<accession>A0AAQ3TJP1</accession>
<dbReference type="Proteomes" id="UP001341281">
    <property type="component" value="Chromosome 05"/>
</dbReference>
<dbReference type="Pfam" id="PF17917">
    <property type="entry name" value="RT_RNaseH"/>
    <property type="match status" value="1"/>
</dbReference>
<dbReference type="FunFam" id="3.10.20.370:FF:000001">
    <property type="entry name" value="Retrovirus-related Pol polyprotein from transposon 17.6-like protein"/>
    <property type="match status" value="1"/>
</dbReference>
<protein>
    <recommendedName>
        <fullName evidence="12">Reverse transcriptase RNase H-like domain-containing protein</fullName>
    </recommendedName>
</protein>
<evidence type="ECO:0000313" key="11">
    <source>
        <dbReference type="Proteomes" id="UP001341281"/>
    </source>
</evidence>
<dbReference type="AlphaFoldDB" id="A0AAQ3TJP1"/>
<dbReference type="InterPro" id="IPR041373">
    <property type="entry name" value="RT_RNaseH"/>
</dbReference>
<dbReference type="Gene3D" id="3.30.70.270">
    <property type="match status" value="1"/>
</dbReference>
<keyword evidence="11" id="KW-1185">Reference proteome</keyword>
<keyword evidence="7" id="KW-0175">Coiled coil</keyword>
<dbReference type="InterPro" id="IPR050951">
    <property type="entry name" value="Retrovirus_Pol_polyprotein"/>
</dbReference>
<evidence type="ECO:0000256" key="5">
    <source>
        <dbReference type="ARBA" id="ARBA00022801"/>
    </source>
</evidence>
<evidence type="ECO:0000259" key="8">
    <source>
        <dbReference type="Pfam" id="PF00078"/>
    </source>
</evidence>
<keyword evidence="3" id="KW-0540">Nuclease</keyword>
<proteinExistence type="predicted"/>
<dbReference type="InterPro" id="IPR043502">
    <property type="entry name" value="DNA/RNA_pol_sf"/>
</dbReference>
<dbReference type="InterPro" id="IPR000477">
    <property type="entry name" value="RT_dom"/>
</dbReference>
<dbReference type="InterPro" id="IPR043128">
    <property type="entry name" value="Rev_trsase/Diguanyl_cyclase"/>
</dbReference>
<dbReference type="GO" id="GO:0016787">
    <property type="term" value="F:hydrolase activity"/>
    <property type="evidence" value="ECO:0007669"/>
    <property type="project" value="UniProtKB-KW"/>
</dbReference>
<gene>
    <name evidence="10" type="ORF">U9M48_023369</name>
</gene>
<evidence type="ECO:0000256" key="3">
    <source>
        <dbReference type="ARBA" id="ARBA00022722"/>
    </source>
</evidence>
<evidence type="ECO:0000256" key="4">
    <source>
        <dbReference type="ARBA" id="ARBA00022759"/>
    </source>
</evidence>
<evidence type="ECO:0008006" key="12">
    <source>
        <dbReference type="Google" id="ProtNLM"/>
    </source>
</evidence>
<evidence type="ECO:0000313" key="10">
    <source>
        <dbReference type="EMBL" id="WVZ75299.1"/>
    </source>
</evidence>
<dbReference type="GO" id="GO:0004519">
    <property type="term" value="F:endonuclease activity"/>
    <property type="evidence" value="ECO:0007669"/>
    <property type="project" value="UniProtKB-KW"/>
</dbReference>
<dbReference type="CDD" id="cd01647">
    <property type="entry name" value="RT_LTR"/>
    <property type="match status" value="1"/>
</dbReference>
<feature type="domain" description="Reverse transcriptase RNase H-like" evidence="9">
    <location>
        <begin position="223"/>
        <end position="319"/>
    </location>
</feature>
<dbReference type="EMBL" id="CP144749">
    <property type="protein sequence ID" value="WVZ75299.1"/>
    <property type="molecule type" value="Genomic_DNA"/>
</dbReference>
<dbReference type="Pfam" id="PF00078">
    <property type="entry name" value="RVT_1"/>
    <property type="match status" value="1"/>
</dbReference>
<feature type="coiled-coil region" evidence="7">
    <location>
        <begin position="343"/>
        <end position="403"/>
    </location>
</feature>
<reference evidence="10 11" key="1">
    <citation type="submission" date="2024-02" db="EMBL/GenBank/DDBJ databases">
        <title>High-quality chromosome-scale genome assembly of Pensacola bahiagrass (Paspalum notatum Flugge var. saurae).</title>
        <authorList>
            <person name="Vega J.M."/>
            <person name="Podio M."/>
            <person name="Orjuela J."/>
            <person name="Siena L.A."/>
            <person name="Pessino S.C."/>
            <person name="Combes M.C."/>
            <person name="Mariac C."/>
            <person name="Albertini E."/>
            <person name="Pupilli F."/>
            <person name="Ortiz J.P.A."/>
            <person name="Leblanc O."/>
        </authorList>
    </citation>
    <scope>NUCLEOTIDE SEQUENCE [LARGE SCALE GENOMIC DNA]</scope>
    <source>
        <strain evidence="10">R1</strain>
        <tissue evidence="10">Leaf</tissue>
    </source>
</reference>
<keyword evidence="4" id="KW-0255">Endonuclease</keyword>
<dbReference type="PANTHER" id="PTHR37984:SF5">
    <property type="entry name" value="PROTEIN NYNRIN-LIKE"/>
    <property type="match status" value="1"/>
</dbReference>